<gene>
    <name evidence="8" type="ORF">SCP_0306260</name>
</gene>
<comment type="subcellular location">
    <subcellularLocation>
        <location evidence="1">Secreted</location>
    </subcellularLocation>
</comment>
<reference evidence="8 9" key="1">
    <citation type="journal article" date="2018" name="Sci. Rep.">
        <title>Genome sequence of the cauliflower mushroom Sparassis crispa (Hanabiratake) and its association with beneficial usage.</title>
        <authorList>
            <person name="Kiyama R."/>
            <person name="Furutani Y."/>
            <person name="Kawaguchi K."/>
            <person name="Nakanishi T."/>
        </authorList>
    </citation>
    <scope>NUCLEOTIDE SEQUENCE [LARGE SCALE GENOMIC DNA]</scope>
</reference>
<feature type="signal peptide" evidence="6">
    <location>
        <begin position="1"/>
        <end position="18"/>
    </location>
</feature>
<proteinExistence type="predicted"/>
<keyword evidence="2" id="KW-0964">Secreted</keyword>
<feature type="domain" description="CFEM" evidence="7">
    <location>
        <begin position="51"/>
        <end position="167"/>
    </location>
</feature>
<dbReference type="GO" id="GO:0005576">
    <property type="term" value="C:extracellular region"/>
    <property type="evidence" value="ECO:0007669"/>
    <property type="project" value="UniProtKB-SubCell"/>
</dbReference>
<dbReference type="OrthoDB" id="3267106at2759"/>
<feature type="region of interest" description="Disordered" evidence="5">
    <location>
        <begin position="152"/>
        <end position="194"/>
    </location>
</feature>
<evidence type="ECO:0000256" key="2">
    <source>
        <dbReference type="ARBA" id="ARBA00022525"/>
    </source>
</evidence>
<dbReference type="AlphaFoldDB" id="A0A401GFK0"/>
<dbReference type="RefSeq" id="XP_027611818.1">
    <property type="nucleotide sequence ID" value="XM_027756017.1"/>
</dbReference>
<evidence type="ECO:0000256" key="5">
    <source>
        <dbReference type="SAM" id="MobiDB-lite"/>
    </source>
</evidence>
<sequence length="228" mass="22446">MLFPLPLSLILLVSSTIAQPSSGSAVVPSASLPGTPLSSASFASASRSGASSVVNGSSSVVPSSTNSAEFPSLSGYSSCVDQCLDMAIADTGCASVVDVECFCTNTTIFTNGLVQCLAAQCPSSISAAEGLSQQFCNLASPSVSLTFPSASLTSSKPSSTPLSSSSSRPASSTFTPPTMSHTASSTLASTPSASSTTSGALAVYRTPGLDIAVATALALAIFGMALGC</sequence>
<evidence type="ECO:0000256" key="4">
    <source>
        <dbReference type="ARBA" id="ARBA00023157"/>
    </source>
</evidence>
<dbReference type="InterPro" id="IPR008427">
    <property type="entry name" value="Extracellular_membr_CFEM_dom"/>
</dbReference>
<dbReference type="EMBL" id="BFAD01000003">
    <property type="protein sequence ID" value="GBE80905.1"/>
    <property type="molecule type" value="Genomic_DNA"/>
</dbReference>
<dbReference type="Proteomes" id="UP000287166">
    <property type="component" value="Unassembled WGS sequence"/>
</dbReference>
<keyword evidence="4" id="KW-1015">Disulfide bond</keyword>
<evidence type="ECO:0000256" key="6">
    <source>
        <dbReference type="SAM" id="SignalP"/>
    </source>
</evidence>
<comment type="caution">
    <text evidence="8">The sequence shown here is derived from an EMBL/GenBank/DDBJ whole genome shotgun (WGS) entry which is preliminary data.</text>
</comment>
<keyword evidence="3 6" id="KW-0732">Signal</keyword>
<dbReference type="Pfam" id="PF05730">
    <property type="entry name" value="CFEM"/>
    <property type="match status" value="1"/>
</dbReference>
<accession>A0A401GFK0</accession>
<name>A0A401GFK0_9APHY</name>
<dbReference type="PROSITE" id="PS52012">
    <property type="entry name" value="CFEM"/>
    <property type="match status" value="1"/>
</dbReference>
<evidence type="ECO:0000259" key="7">
    <source>
        <dbReference type="PROSITE" id="PS52012"/>
    </source>
</evidence>
<evidence type="ECO:0000313" key="8">
    <source>
        <dbReference type="EMBL" id="GBE80905.1"/>
    </source>
</evidence>
<feature type="chain" id="PRO_5019432982" description="CFEM domain-containing protein" evidence="6">
    <location>
        <begin position="19"/>
        <end position="228"/>
    </location>
</feature>
<organism evidence="8 9">
    <name type="scientific">Sparassis crispa</name>
    <dbReference type="NCBI Taxonomy" id="139825"/>
    <lineage>
        <taxon>Eukaryota</taxon>
        <taxon>Fungi</taxon>
        <taxon>Dikarya</taxon>
        <taxon>Basidiomycota</taxon>
        <taxon>Agaricomycotina</taxon>
        <taxon>Agaricomycetes</taxon>
        <taxon>Polyporales</taxon>
        <taxon>Sparassidaceae</taxon>
        <taxon>Sparassis</taxon>
    </lineage>
</organism>
<evidence type="ECO:0000313" key="9">
    <source>
        <dbReference type="Proteomes" id="UP000287166"/>
    </source>
</evidence>
<protein>
    <recommendedName>
        <fullName evidence="7">CFEM domain-containing protein</fullName>
    </recommendedName>
</protein>
<dbReference type="InParanoid" id="A0A401GFK0"/>
<evidence type="ECO:0000256" key="1">
    <source>
        <dbReference type="ARBA" id="ARBA00004613"/>
    </source>
</evidence>
<evidence type="ECO:0000256" key="3">
    <source>
        <dbReference type="ARBA" id="ARBA00022729"/>
    </source>
</evidence>
<dbReference type="GeneID" id="38777822"/>
<keyword evidence="9" id="KW-1185">Reference proteome</keyword>